<keyword evidence="4" id="KW-1185">Reference proteome</keyword>
<sequence>MMPLEPIDLFQGRPAPDLLPTEHLKNAAVKALSDKTVSDPGLGYGPDEGYFPLRQNIASWLSNFYRTQQPIDAERFCITGGASQNLTSILTVFTDPLQTRMVWLVEPTYHLVFRTFEDAGFHDQMRGIPEDEEGMDANALERALELFQEEDNSTPDADKVRDSFSNPSGTTMTTSRRESLVRIARKFDALIVCDDVYDFLGWDLQDVKSIPSPFQRLVDIDRTLDGGPSDCFGNVVSNGTFSKLIGPGCRVGWAEGTAKFAYGLSQAGQNISGGAPCQLMSTFVNELFESKMIEQHIATVLIPQGRRRHLAILSAIREYLSPLGAVMSSDSISSAPGTALSGGYCVWLKLPAPLMAAEVCRRASETQNLTLGCGDVFEVPGSRSPEKELHRSLRLCFMWEDEKRIVEGIQRLAHVIKELLHTARN</sequence>
<dbReference type="GO" id="GO:0030170">
    <property type="term" value="F:pyridoxal phosphate binding"/>
    <property type="evidence" value="ECO:0007669"/>
    <property type="project" value="InterPro"/>
</dbReference>
<dbReference type="InterPro" id="IPR015422">
    <property type="entry name" value="PyrdxlP-dep_Trfase_small"/>
</dbReference>
<evidence type="ECO:0000259" key="2">
    <source>
        <dbReference type="Pfam" id="PF00155"/>
    </source>
</evidence>
<proteinExistence type="predicted"/>
<reference evidence="3" key="2">
    <citation type="journal article" date="2023" name="IMA Fungus">
        <title>Comparative genomic study of the Penicillium genus elucidates a diverse pangenome and 15 lateral gene transfer events.</title>
        <authorList>
            <person name="Petersen C."/>
            <person name="Sorensen T."/>
            <person name="Nielsen M.R."/>
            <person name="Sondergaard T.E."/>
            <person name="Sorensen J.L."/>
            <person name="Fitzpatrick D.A."/>
            <person name="Frisvad J.C."/>
            <person name="Nielsen K.L."/>
        </authorList>
    </citation>
    <scope>NUCLEOTIDE SEQUENCE</scope>
    <source>
        <strain evidence="3">IBT 29677</strain>
    </source>
</reference>
<feature type="domain" description="Aminotransferase class I/classII large" evidence="2">
    <location>
        <begin position="26"/>
        <end position="273"/>
    </location>
</feature>
<dbReference type="CDD" id="cd00609">
    <property type="entry name" value="AAT_like"/>
    <property type="match status" value="1"/>
</dbReference>
<dbReference type="Gene3D" id="3.90.1150.10">
    <property type="entry name" value="Aspartate Aminotransferase, domain 1"/>
    <property type="match status" value="1"/>
</dbReference>
<feature type="compositionally biased region" description="Polar residues" evidence="1">
    <location>
        <begin position="163"/>
        <end position="173"/>
    </location>
</feature>
<gene>
    <name evidence="3" type="ORF">N7509_010638</name>
</gene>
<dbReference type="SUPFAM" id="SSF53383">
    <property type="entry name" value="PLP-dependent transferases"/>
    <property type="match status" value="1"/>
</dbReference>
<evidence type="ECO:0000313" key="4">
    <source>
        <dbReference type="Proteomes" id="UP001147747"/>
    </source>
</evidence>
<dbReference type="PANTHER" id="PTHR42858:SF1">
    <property type="entry name" value="LD15494P"/>
    <property type="match status" value="1"/>
</dbReference>
<dbReference type="InterPro" id="IPR015421">
    <property type="entry name" value="PyrdxlP-dep_Trfase_major"/>
</dbReference>
<reference evidence="3" key="1">
    <citation type="submission" date="2022-12" db="EMBL/GenBank/DDBJ databases">
        <authorList>
            <person name="Petersen C."/>
        </authorList>
    </citation>
    <scope>NUCLEOTIDE SEQUENCE</scope>
    <source>
        <strain evidence="3">IBT 29677</strain>
    </source>
</reference>
<dbReference type="InterPro" id="IPR004839">
    <property type="entry name" value="Aminotransferase_I/II_large"/>
</dbReference>
<name>A0A9W9VRR1_9EURO</name>
<accession>A0A9W9VRR1</accession>
<dbReference type="OrthoDB" id="7042322at2759"/>
<dbReference type="Proteomes" id="UP001147747">
    <property type="component" value="Unassembled WGS sequence"/>
</dbReference>
<organism evidence="3 4">
    <name type="scientific">Penicillium cosmopolitanum</name>
    <dbReference type="NCBI Taxonomy" id="1131564"/>
    <lineage>
        <taxon>Eukaryota</taxon>
        <taxon>Fungi</taxon>
        <taxon>Dikarya</taxon>
        <taxon>Ascomycota</taxon>
        <taxon>Pezizomycotina</taxon>
        <taxon>Eurotiomycetes</taxon>
        <taxon>Eurotiomycetidae</taxon>
        <taxon>Eurotiales</taxon>
        <taxon>Aspergillaceae</taxon>
        <taxon>Penicillium</taxon>
    </lineage>
</organism>
<dbReference type="Pfam" id="PF00155">
    <property type="entry name" value="Aminotran_1_2"/>
    <property type="match status" value="1"/>
</dbReference>
<dbReference type="RefSeq" id="XP_056485895.1">
    <property type="nucleotide sequence ID" value="XM_056635275.1"/>
</dbReference>
<evidence type="ECO:0000313" key="3">
    <source>
        <dbReference type="EMBL" id="KAJ5388097.1"/>
    </source>
</evidence>
<evidence type="ECO:0000256" key="1">
    <source>
        <dbReference type="SAM" id="MobiDB-lite"/>
    </source>
</evidence>
<dbReference type="AlphaFoldDB" id="A0A9W9VRR1"/>
<protein>
    <recommendedName>
        <fullName evidence="2">Aminotransferase class I/classII large domain-containing protein</fullName>
    </recommendedName>
</protein>
<dbReference type="PANTHER" id="PTHR42858">
    <property type="entry name" value="AMINOTRANSFERASE"/>
    <property type="match status" value="1"/>
</dbReference>
<dbReference type="GeneID" id="81374255"/>
<comment type="caution">
    <text evidence="3">The sequence shown here is derived from an EMBL/GenBank/DDBJ whole genome shotgun (WGS) entry which is preliminary data.</text>
</comment>
<dbReference type="EMBL" id="JAPZBU010000009">
    <property type="protein sequence ID" value="KAJ5388097.1"/>
    <property type="molecule type" value="Genomic_DNA"/>
</dbReference>
<dbReference type="Gene3D" id="3.40.640.10">
    <property type="entry name" value="Type I PLP-dependent aspartate aminotransferase-like (Major domain)"/>
    <property type="match status" value="1"/>
</dbReference>
<dbReference type="InterPro" id="IPR015424">
    <property type="entry name" value="PyrdxlP-dep_Trfase"/>
</dbReference>
<dbReference type="GO" id="GO:0047536">
    <property type="term" value="F:2-aminoadipate transaminase activity"/>
    <property type="evidence" value="ECO:0007669"/>
    <property type="project" value="TreeGrafter"/>
</dbReference>
<feature type="region of interest" description="Disordered" evidence="1">
    <location>
        <begin position="150"/>
        <end position="173"/>
    </location>
</feature>